<comment type="caution">
    <text evidence="1">The sequence shown here is derived from an EMBL/GenBank/DDBJ whole genome shotgun (WGS) entry which is preliminary data.</text>
</comment>
<name>A0A2A5RMN7_9LACT</name>
<accession>A0A2A5RMN7</accession>
<gene>
    <name evidence="1" type="ORF">RT41_GL000994</name>
</gene>
<protein>
    <submittedName>
        <fullName evidence="1">Uncharacterized protein</fullName>
    </submittedName>
</protein>
<reference evidence="1 2" key="1">
    <citation type="submission" date="2014-12" db="EMBL/GenBank/DDBJ databases">
        <title>Draft genome sequences of 10 type strains of Lactococcus.</title>
        <authorList>
            <person name="Sun Z."/>
            <person name="Zhong Z."/>
            <person name="Liu W."/>
            <person name="Zhang W."/>
            <person name="Zhang H."/>
        </authorList>
    </citation>
    <scope>NUCLEOTIDE SEQUENCE [LARGE SCALE GENOMIC DNA]</scope>
    <source>
        <strain evidence="1 2">JCM 16395</strain>
    </source>
</reference>
<organism evidence="1 2">
    <name type="scientific">Lactococcus fujiensis JCM 16395</name>
    <dbReference type="NCBI Taxonomy" id="1291764"/>
    <lineage>
        <taxon>Bacteria</taxon>
        <taxon>Bacillati</taxon>
        <taxon>Bacillota</taxon>
        <taxon>Bacilli</taxon>
        <taxon>Lactobacillales</taxon>
        <taxon>Streptococcaceae</taxon>
        <taxon>Lactococcus</taxon>
    </lineage>
</organism>
<keyword evidence="2" id="KW-1185">Reference proteome</keyword>
<proteinExistence type="predicted"/>
<dbReference type="AlphaFoldDB" id="A0A2A5RMN7"/>
<dbReference type="Proteomes" id="UP000218181">
    <property type="component" value="Unassembled WGS sequence"/>
</dbReference>
<sequence>MQSLAFIVVKSLKIAYNIFITLNEIVLIFTDQKLGKFNG</sequence>
<dbReference type="EMBL" id="JXJU01000003">
    <property type="protein sequence ID" value="PCS00612.1"/>
    <property type="molecule type" value="Genomic_DNA"/>
</dbReference>
<evidence type="ECO:0000313" key="2">
    <source>
        <dbReference type="Proteomes" id="UP000218181"/>
    </source>
</evidence>
<evidence type="ECO:0000313" key="1">
    <source>
        <dbReference type="EMBL" id="PCS00612.1"/>
    </source>
</evidence>